<comment type="caution">
    <text evidence="7">The sequence shown here is derived from an EMBL/GenBank/DDBJ whole genome shotgun (WGS) entry which is preliminary data.</text>
</comment>
<keyword evidence="4 5" id="KW-0472">Membrane</keyword>
<evidence type="ECO:0000313" key="7">
    <source>
        <dbReference type="EMBL" id="REL32185.1"/>
    </source>
</evidence>
<dbReference type="AlphaFoldDB" id="A0A3E0U7T4"/>
<feature type="transmembrane region" description="Helical" evidence="5">
    <location>
        <begin position="219"/>
        <end position="240"/>
    </location>
</feature>
<dbReference type="EMBL" id="QUOT01000001">
    <property type="protein sequence ID" value="REL32185.1"/>
    <property type="molecule type" value="Genomic_DNA"/>
</dbReference>
<evidence type="ECO:0000313" key="8">
    <source>
        <dbReference type="Proteomes" id="UP000256899"/>
    </source>
</evidence>
<dbReference type="RefSeq" id="WP_116017567.1">
    <property type="nucleotide sequence ID" value="NZ_QUOT01000001.1"/>
</dbReference>
<evidence type="ECO:0000256" key="5">
    <source>
        <dbReference type="SAM" id="Phobius"/>
    </source>
</evidence>
<feature type="transmembrane region" description="Helical" evidence="5">
    <location>
        <begin position="139"/>
        <end position="160"/>
    </location>
</feature>
<comment type="subcellular location">
    <subcellularLocation>
        <location evidence="1">Membrane</location>
        <topology evidence="1">Multi-pass membrane protein</topology>
    </subcellularLocation>
</comment>
<feature type="domain" description="EamA" evidence="6">
    <location>
        <begin position="7"/>
        <end position="130"/>
    </location>
</feature>
<keyword evidence="2 5" id="KW-0812">Transmembrane</keyword>
<feature type="transmembrane region" description="Helical" evidence="5">
    <location>
        <begin position="88"/>
        <end position="108"/>
    </location>
</feature>
<feature type="transmembrane region" description="Helical" evidence="5">
    <location>
        <begin position="63"/>
        <end position="82"/>
    </location>
</feature>
<dbReference type="GO" id="GO:0016020">
    <property type="term" value="C:membrane"/>
    <property type="evidence" value="ECO:0007669"/>
    <property type="project" value="UniProtKB-SubCell"/>
</dbReference>
<dbReference type="InterPro" id="IPR000620">
    <property type="entry name" value="EamA_dom"/>
</dbReference>
<evidence type="ECO:0000256" key="3">
    <source>
        <dbReference type="ARBA" id="ARBA00022989"/>
    </source>
</evidence>
<feature type="transmembrane region" description="Helical" evidence="5">
    <location>
        <begin position="272"/>
        <end position="289"/>
    </location>
</feature>
<feature type="transmembrane region" description="Helical" evidence="5">
    <location>
        <begin position="247"/>
        <end position="266"/>
    </location>
</feature>
<name>A0A3E0U7T4_9GAMM</name>
<feature type="transmembrane region" description="Helical" evidence="5">
    <location>
        <begin position="33"/>
        <end position="51"/>
    </location>
</feature>
<gene>
    <name evidence="7" type="ORF">DXX94_16485</name>
</gene>
<evidence type="ECO:0000256" key="1">
    <source>
        <dbReference type="ARBA" id="ARBA00004141"/>
    </source>
</evidence>
<protein>
    <submittedName>
        <fullName evidence="7">O-acetylserine/cysteine exporter</fullName>
    </submittedName>
</protein>
<feature type="transmembrane region" description="Helical" evidence="5">
    <location>
        <begin position="7"/>
        <end position="27"/>
    </location>
</feature>
<keyword evidence="3 5" id="KW-1133">Transmembrane helix</keyword>
<feature type="transmembrane region" description="Helical" evidence="5">
    <location>
        <begin position="180"/>
        <end position="199"/>
    </location>
</feature>
<keyword evidence="8" id="KW-1185">Reference proteome</keyword>
<dbReference type="PANTHER" id="PTHR32322:SF9">
    <property type="entry name" value="AMINO-ACID METABOLITE EFFLUX PUMP-RELATED"/>
    <property type="match status" value="1"/>
</dbReference>
<dbReference type="Gene3D" id="1.10.3730.20">
    <property type="match status" value="1"/>
</dbReference>
<feature type="domain" description="EamA" evidence="6">
    <location>
        <begin position="142"/>
        <end position="288"/>
    </location>
</feature>
<sequence length="308" mass="33029">MSLKDSLLALIIVAIWGFNFIVIAWGVEQMPPLMMGAGRFLFVGVIGCLLVKRPNIPWRWLALYALTLCFGQFALLFCAIAFGMPAGLASLVLQSQALFTIILSVLILHEAIKPAQLVAMVVAGFGLVIIGNSEQATEMTAIGFALTIASAVLWGGGNVINRKINQKGYLAGNNSAGLGLVVWSSWFAFIPFTIASFVFEGQDAILTSLQSFNLVGLGVLLYLSVCASMLGYSLWSYLLAHYPAGQVAPLTLAVPVVGLLCAMVFLDEQVTGGQWLGIFVVMLGLVINMKGEWLAQTLKHKLGSRVKG</sequence>
<dbReference type="Pfam" id="PF00892">
    <property type="entry name" value="EamA"/>
    <property type="match status" value="2"/>
</dbReference>
<dbReference type="Proteomes" id="UP000256899">
    <property type="component" value="Unassembled WGS sequence"/>
</dbReference>
<dbReference type="InterPro" id="IPR037185">
    <property type="entry name" value="EmrE-like"/>
</dbReference>
<dbReference type="InterPro" id="IPR050638">
    <property type="entry name" value="AA-Vitamin_Transporters"/>
</dbReference>
<dbReference type="SUPFAM" id="SSF103481">
    <property type="entry name" value="Multidrug resistance efflux transporter EmrE"/>
    <property type="match status" value="2"/>
</dbReference>
<proteinExistence type="predicted"/>
<dbReference type="PANTHER" id="PTHR32322">
    <property type="entry name" value="INNER MEMBRANE TRANSPORTER"/>
    <property type="match status" value="1"/>
</dbReference>
<reference evidence="8" key="1">
    <citation type="submission" date="2018-08" db="EMBL/GenBank/DDBJ databases">
        <title>Thalassotalea euphylliae genome.</title>
        <authorList>
            <person name="Summers S."/>
            <person name="Rice S.A."/>
            <person name="Freckelton M.L."/>
            <person name="Nedved B.T."/>
            <person name="Hadfield M.G."/>
        </authorList>
    </citation>
    <scope>NUCLEOTIDE SEQUENCE [LARGE SCALE GENOMIC DNA]</scope>
    <source>
        <strain evidence="8">H3</strain>
    </source>
</reference>
<feature type="transmembrane region" description="Helical" evidence="5">
    <location>
        <begin position="115"/>
        <end position="133"/>
    </location>
</feature>
<accession>A0A3E0U7T4</accession>
<evidence type="ECO:0000256" key="4">
    <source>
        <dbReference type="ARBA" id="ARBA00023136"/>
    </source>
</evidence>
<evidence type="ECO:0000256" key="2">
    <source>
        <dbReference type="ARBA" id="ARBA00022692"/>
    </source>
</evidence>
<organism evidence="7 8">
    <name type="scientific">Thalassotalea euphylliae</name>
    <dbReference type="NCBI Taxonomy" id="1655234"/>
    <lineage>
        <taxon>Bacteria</taxon>
        <taxon>Pseudomonadati</taxon>
        <taxon>Pseudomonadota</taxon>
        <taxon>Gammaproteobacteria</taxon>
        <taxon>Alteromonadales</taxon>
        <taxon>Colwelliaceae</taxon>
        <taxon>Thalassotalea</taxon>
    </lineage>
</organism>
<evidence type="ECO:0000259" key="6">
    <source>
        <dbReference type="Pfam" id="PF00892"/>
    </source>
</evidence>